<evidence type="ECO:0000313" key="2">
    <source>
        <dbReference type="Proteomes" id="UP000799428"/>
    </source>
</evidence>
<organism evidence="1 2">
    <name type="scientific">Pleomassaria siparia CBS 279.74</name>
    <dbReference type="NCBI Taxonomy" id="1314801"/>
    <lineage>
        <taxon>Eukaryota</taxon>
        <taxon>Fungi</taxon>
        <taxon>Dikarya</taxon>
        <taxon>Ascomycota</taxon>
        <taxon>Pezizomycotina</taxon>
        <taxon>Dothideomycetes</taxon>
        <taxon>Pleosporomycetidae</taxon>
        <taxon>Pleosporales</taxon>
        <taxon>Pleomassariaceae</taxon>
        <taxon>Pleomassaria</taxon>
    </lineage>
</organism>
<reference evidence="1" key="1">
    <citation type="journal article" date="2020" name="Stud. Mycol.">
        <title>101 Dothideomycetes genomes: a test case for predicting lifestyles and emergence of pathogens.</title>
        <authorList>
            <person name="Haridas S."/>
            <person name="Albert R."/>
            <person name="Binder M."/>
            <person name="Bloem J."/>
            <person name="Labutti K."/>
            <person name="Salamov A."/>
            <person name="Andreopoulos B."/>
            <person name="Baker S."/>
            <person name="Barry K."/>
            <person name="Bills G."/>
            <person name="Bluhm B."/>
            <person name="Cannon C."/>
            <person name="Castanera R."/>
            <person name="Culley D."/>
            <person name="Daum C."/>
            <person name="Ezra D."/>
            <person name="Gonzalez J."/>
            <person name="Henrissat B."/>
            <person name="Kuo A."/>
            <person name="Liang C."/>
            <person name="Lipzen A."/>
            <person name="Lutzoni F."/>
            <person name="Magnuson J."/>
            <person name="Mondo S."/>
            <person name="Nolan M."/>
            <person name="Ohm R."/>
            <person name="Pangilinan J."/>
            <person name="Park H.-J."/>
            <person name="Ramirez L."/>
            <person name="Alfaro M."/>
            <person name="Sun H."/>
            <person name="Tritt A."/>
            <person name="Yoshinaga Y."/>
            <person name="Zwiers L.-H."/>
            <person name="Turgeon B."/>
            <person name="Goodwin S."/>
            <person name="Spatafora J."/>
            <person name="Crous P."/>
            <person name="Grigoriev I."/>
        </authorList>
    </citation>
    <scope>NUCLEOTIDE SEQUENCE</scope>
    <source>
        <strain evidence="1">CBS 279.74</strain>
    </source>
</reference>
<dbReference type="OrthoDB" id="3636801at2759"/>
<keyword evidence="2" id="KW-1185">Reference proteome</keyword>
<evidence type="ECO:0000313" key="1">
    <source>
        <dbReference type="EMBL" id="KAF2704603.1"/>
    </source>
</evidence>
<dbReference type="EMBL" id="MU005782">
    <property type="protein sequence ID" value="KAF2704603.1"/>
    <property type="molecule type" value="Genomic_DNA"/>
</dbReference>
<dbReference type="AlphaFoldDB" id="A0A6G1JW96"/>
<sequence>MDRYQGWNGRLVRDVLDAVPDLTNLSMEGVIREGMYRMGQMASNDLRSVLQELKSAPHLSHLGLPSASDLGLDYEGGPGCGNVYAGVEGREYGRYISREHCKAVEEAAKITFEMLPDLKSLRVGDVSPVEVMRDQEGGVMELKWAWTGRMPEYLDEIWPGSKEGSVEYEY</sequence>
<proteinExistence type="predicted"/>
<dbReference type="Proteomes" id="UP000799428">
    <property type="component" value="Unassembled WGS sequence"/>
</dbReference>
<name>A0A6G1JW96_9PLEO</name>
<protein>
    <submittedName>
        <fullName evidence="1">Uncharacterized protein</fullName>
    </submittedName>
</protein>
<gene>
    <name evidence="1" type="ORF">K504DRAFT_461363</name>
</gene>
<accession>A0A6G1JW96</accession>